<dbReference type="EMBL" id="CP093313">
    <property type="protein sequence ID" value="UWZ86404.1"/>
    <property type="molecule type" value="Genomic_DNA"/>
</dbReference>
<name>A0A9J7BU45_9BACT</name>
<evidence type="ECO:0000313" key="2">
    <source>
        <dbReference type="EMBL" id="UWZ86404.1"/>
    </source>
</evidence>
<proteinExistence type="predicted"/>
<dbReference type="RefSeq" id="WP_260796044.1">
    <property type="nucleotide sequence ID" value="NZ_CP093313.1"/>
</dbReference>
<dbReference type="Proteomes" id="UP001059380">
    <property type="component" value="Chromosome"/>
</dbReference>
<sequence length="158" mass="16960">MGKINYGRVILGGVVGGIIAFVLDSLVNVIWLGQQWLDTMKSLNRPNGNPGPFFLCLFLAECVGAILTIWVYAAVRPRFGAGLRTSVYAGLVAWVFGILLPHVVQVAQGLYPLRLMICDTGADLLIAVFAAIIGCALYKEAESNIADPATVEARHTTV</sequence>
<keyword evidence="1" id="KW-0472">Membrane</keyword>
<feature type="transmembrane region" description="Helical" evidence="1">
    <location>
        <begin position="52"/>
        <end position="75"/>
    </location>
</feature>
<evidence type="ECO:0000256" key="1">
    <source>
        <dbReference type="SAM" id="Phobius"/>
    </source>
</evidence>
<dbReference type="AlphaFoldDB" id="A0A9J7BU45"/>
<keyword evidence="3" id="KW-1185">Reference proteome</keyword>
<feature type="transmembrane region" description="Helical" evidence="1">
    <location>
        <begin position="9"/>
        <end position="32"/>
    </location>
</feature>
<feature type="transmembrane region" description="Helical" evidence="1">
    <location>
        <begin position="87"/>
        <end position="107"/>
    </location>
</feature>
<gene>
    <name evidence="2" type="ORF">MOP44_10770</name>
</gene>
<protein>
    <submittedName>
        <fullName evidence="2">Uncharacterized protein</fullName>
    </submittedName>
</protein>
<feature type="transmembrane region" description="Helical" evidence="1">
    <location>
        <begin position="113"/>
        <end position="138"/>
    </location>
</feature>
<evidence type="ECO:0000313" key="3">
    <source>
        <dbReference type="Proteomes" id="UP001059380"/>
    </source>
</evidence>
<reference evidence="2" key="1">
    <citation type="submission" date="2021-04" db="EMBL/GenBank/DDBJ databases">
        <title>Phylogenetic analysis of Acidobacteriaceae.</title>
        <authorList>
            <person name="Qiu L."/>
            <person name="Zhang Q."/>
        </authorList>
    </citation>
    <scope>NUCLEOTIDE SEQUENCE</scope>
    <source>
        <strain evidence="2">DSM 25168</strain>
    </source>
</reference>
<keyword evidence="1" id="KW-0812">Transmembrane</keyword>
<dbReference type="KEGG" id="orp:MOP44_10770"/>
<dbReference type="Pfam" id="PF08570">
    <property type="entry name" value="DUF1761"/>
    <property type="match status" value="1"/>
</dbReference>
<organism evidence="2 3">
    <name type="scientific">Occallatibacter riparius</name>
    <dbReference type="NCBI Taxonomy" id="1002689"/>
    <lineage>
        <taxon>Bacteria</taxon>
        <taxon>Pseudomonadati</taxon>
        <taxon>Acidobacteriota</taxon>
        <taxon>Terriglobia</taxon>
        <taxon>Terriglobales</taxon>
        <taxon>Acidobacteriaceae</taxon>
        <taxon>Occallatibacter</taxon>
    </lineage>
</organism>
<dbReference type="InterPro" id="IPR013879">
    <property type="entry name" value="DUF1761"/>
</dbReference>
<keyword evidence="1" id="KW-1133">Transmembrane helix</keyword>
<accession>A0A9J7BU45</accession>